<dbReference type="InterPro" id="IPR006528">
    <property type="entry name" value="Phage_head_morphogenesis_dom"/>
</dbReference>
<dbReference type="RefSeq" id="WP_007122134.1">
    <property type="nucleotide sequence ID" value="NZ_AICN01000031.1"/>
</dbReference>
<proteinExistence type="predicted"/>
<gene>
    <name evidence="2" type="ORF">PS3_11373</name>
</gene>
<dbReference type="Proteomes" id="UP000004567">
    <property type="component" value="Unassembled WGS sequence"/>
</dbReference>
<dbReference type="NCBIfam" id="TIGR01641">
    <property type="entry name" value="phageSPP1_gp7"/>
    <property type="match status" value="1"/>
</dbReference>
<accession>H4GJA1</accession>
<sequence length="328" mass="37489">MVKKINQQTSSYWEQRRAKEEEWIKENLSNDEAFNRQLQVYYDQAINNIDEMIKANTDLITDKATGKVTEADVRSYETKAKSIVLEAQKRLKAGQKVQYGDYDKQINNHLKIYNATMRINRLEWIKSNIGLEMVQLGLNVDADLRDKLSADYQKEIKRQSGIMGESVGKLSSSSITAQIILAQTKGATFSQRLWVDQDVLKSKLDQVIANGIIQGQSNQRVARNLRDQLKSTVDNQRYVTERLARTESSRVQAQAEILSMKGNGFKYCIWIDEPRACAECKQIANKDNGWGKGVYLVDDVPFLPAHPNCRCVLSAYWVERLSLENLAQ</sequence>
<reference evidence="2 3" key="1">
    <citation type="journal article" date="2013" name="Genome Announc.">
        <title>Genome Sequence of Lactobacillus gastricus PS3, a Strain Isolated from Human Milk.</title>
        <authorList>
            <person name="Martin V."/>
            <person name="Cardenas N."/>
            <person name="Jimenez E."/>
            <person name="Maldonado A."/>
            <person name="Rodriguez J.M."/>
            <person name="Fernandez L."/>
        </authorList>
    </citation>
    <scope>NUCLEOTIDE SEQUENCE [LARGE SCALE GENOMIC DNA]</scope>
    <source>
        <strain evidence="2 3">PS3</strain>
    </source>
</reference>
<feature type="domain" description="Phage head morphogenesis" evidence="1">
    <location>
        <begin position="203"/>
        <end position="313"/>
    </location>
</feature>
<dbReference type="EMBL" id="AICN01000031">
    <property type="protein sequence ID" value="EHS87013.1"/>
    <property type="molecule type" value="Genomic_DNA"/>
</dbReference>
<evidence type="ECO:0000259" key="1">
    <source>
        <dbReference type="Pfam" id="PF04233"/>
    </source>
</evidence>
<dbReference type="PATRIC" id="fig|1144300.3.peg.785"/>
<dbReference type="Pfam" id="PF04233">
    <property type="entry name" value="Phage_Mu_F"/>
    <property type="match status" value="1"/>
</dbReference>
<dbReference type="STRING" id="1144300.PS3_11373"/>
<dbReference type="OrthoDB" id="9765386at2"/>
<organism evidence="2 3">
    <name type="scientific">Limosilactobacillus gastricus PS3</name>
    <dbReference type="NCBI Taxonomy" id="1144300"/>
    <lineage>
        <taxon>Bacteria</taxon>
        <taxon>Bacillati</taxon>
        <taxon>Bacillota</taxon>
        <taxon>Bacilli</taxon>
        <taxon>Lactobacillales</taxon>
        <taxon>Lactobacillaceae</taxon>
        <taxon>Limosilactobacillus</taxon>
    </lineage>
</organism>
<evidence type="ECO:0000313" key="2">
    <source>
        <dbReference type="EMBL" id="EHS87013.1"/>
    </source>
</evidence>
<protein>
    <submittedName>
        <fullName evidence="2">Phage head morphogenesis protein</fullName>
    </submittedName>
</protein>
<evidence type="ECO:0000313" key="3">
    <source>
        <dbReference type="Proteomes" id="UP000004567"/>
    </source>
</evidence>
<dbReference type="AlphaFoldDB" id="H4GJA1"/>
<name>H4GJA1_9LACO</name>
<comment type="caution">
    <text evidence="2">The sequence shown here is derived from an EMBL/GenBank/DDBJ whole genome shotgun (WGS) entry which is preliminary data.</text>
</comment>